<dbReference type="PROSITE" id="PS00372">
    <property type="entry name" value="PTS_EIIA_TYPE_2_HIS"/>
    <property type="match status" value="1"/>
</dbReference>
<dbReference type="Pfam" id="PF00359">
    <property type="entry name" value="PTS_EIIA_2"/>
    <property type="match status" value="1"/>
</dbReference>
<dbReference type="InterPro" id="IPR013011">
    <property type="entry name" value="PTS_EIIB_2"/>
</dbReference>
<dbReference type="PROSITE" id="PS51094">
    <property type="entry name" value="PTS_EIIA_TYPE_2"/>
    <property type="match status" value="1"/>
</dbReference>
<dbReference type="GO" id="GO:0006355">
    <property type="term" value="P:regulation of DNA-templated transcription"/>
    <property type="evidence" value="ECO:0007669"/>
    <property type="project" value="InterPro"/>
</dbReference>
<evidence type="ECO:0000256" key="4">
    <source>
        <dbReference type="ARBA" id="ARBA00023159"/>
    </source>
</evidence>
<feature type="domain" description="PTS EIIA type-2" evidence="6">
    <location>
        <begin position="524"/>
        <end position="667"/>
    </location>
</feature>
<feature type="domain" description="PTS EIIB type-2" evidence="7">
    <location>
        <begin position="420"/>
        <end position="511"/>
    </location>
</feature>
<dbReference type="InterPro" id="IPR011608">
    <property type="entry name" value="PRD"/>
</dbReference>
<dbReference type="CDD" id="cd00211">
    <property type="entry name" value="PTS_IIA_fru"/>
    <property type="match status" value="1"/>
</dbReference>
<evidence type="ECO:0000313" key="10">
    <source>
        <dbReference type="Proteomes" id="UP000297714"/>
    </source>
</evidence>
<dbReference type="SUPFAM" id="SSF52794">
    <property type="entry name" value="PTS system IIB component-like"/>
    <property type="match status" value="1"/>
</dbReference>
<dbReference type="PROSITE" id="PS51372">
    <property type="entry name" value="PRD_2"/>
    <property type="match status" value="1"/>
</dbReference>
<dbReference type="Gene3D" id="1.10.10.60">
    <property type="entry name" value="Homeodomain-like"/>
    <property type="match status" value="1"/>
</dbReference>
<dbReference type="Pfam" id="PF05043">
    <property type="entry name" value="Mga"/>
    <property type="match status" value="1"/>
</dbReference>
<dbReference type="PANTHER" id="PTHR30185:SF13">
    <property type="entry name" value="LICABCH OPERON REGULATOR-RELATED"/>
    <property type="match status" value="1"/>
</dbReference>
<feature type="domain" description="PRD" evidence="8">
    <location>
        <begin position="312"/>
        <end position="419"/>
    </location>
</feature>
<dbReference type="Gene3D" id="3.40.50.2300">
    <property type="match status" value="1"/>
</dbReference>
<dbReference type="RefSeq" id="WP_135660885.1">
    <property type="nucleotide sequence ID" value="NZ_SRMQ01000014.1"/>
</dbReference>
<dbReference type="SUPFAM" id="SSF55804">
    <property type="entry name" value="Phoshotransferase/anion transport protein"/>
    <property type="match status" value="1"/>
</dbReference>
<dbReference type="InterPro" id="IPR002178">
    <property type="entry name" value="PTS_EIIA_type-2_dom"/>
</dbReference>
<dbReference type="SUPFAM" id="SSF63520">
    <property type="entry name" value="PTS-regulatory domain, PRD"/>
    <property type="match status" value="1"/>
</dbReference>
<dbReference type="PANTHER" id="PTHR30185">
    <property type="entry name" value="CRYPTIC BETA-GLUCOSIDE BGL OPERON ANTITERMINATOR"/>
    <property type="match status" value="1"/>
</dbReference>
<keyword evidence="2" id="KW-0677">Repeat</keyword>
<sequence>MFSKISRREREIINLLHQQDEYVTVQFIANKIHYSEKTVRNDLKKISNYLSHAGLGEISAKPKKGVKLTVTFDQWEKLQSSVRQFEFVPLADVFTEERKYQICLMLLQNRSMSVADLAKRLYLSRTSIESALVQAEKWFKKHSLSLKRIRGKGLVIEGSDLSIRLAMLELFQIFKLKQDKSRVSVKFGSDAYVINLIAKFLNGFQADGVIRCVKETEREFGFNFEYHSRYPLFFLISFSLYCCRLKRQYSASFGNPEISVFNRQVTNFLITQLEKCYRMKIPDGEKNYLLLCLSAAHIEKFEDTEKYEFCKSTEIQFYNLVQQFVNLTAKIANTDISSDEILLKDAFLYLRSAIVRMWCKVRVPNPFLEQIKREYRNVFAVVWLSSTLLESELKVEISENEVASLTISVVSAIARAVSKIKIYIICNYGIGFSRLLRQQIERQIPEVVVEGIATVAEAQKIKNSGCDFVVAPEDLGGRFGGKEVIKVDNFLKTYDIKNIQKKAFQIRCQKGQDLVGTKEVEHAMIFDGKFVYFLDNILDKTELLKKMCSHLEKGGYVSEGFIQSVLYREKSSSTEFGWGVALPHGDVKYVIQPIISVAVLKQPIKWDNVDEVDTIFLLALDSNSAANNLQVKNFYTILSTMTDSSDVLEKGKEMLDEQKFADYMNALTK</sequence>
<accession>A0A4Z0YCK8</accession>
<dbReference type="PROSITE" id="PS51099">
    <property type="entry name" value="PTS_EIIB_TYPE_2"/>
    <property type="match status" value="1"/>
</dbReference>
<evidence type="ECO:0000259" key="6">
    <source>
        <dbReference type="PROSITE" id="PS51094"/>
    </source>
</evidence>
<reference evidence="9 10" key="1">
    <citation type="submission" date="2019-04" db="EMBL/GenBank/DDBJ databases">
        <authorList>
            <person name="Poehlein A."/>
            <person name="Bengelsdorf F.R."/>
            <person name="Duerre P."/>
            <person name="Daniel R."/>
        </authorList>
    </citation>
    <scope>NUCLEOTIDE SEQUENCE [LARGE SCALE GENOMIC DNA]</scope>
    <source>
        <strain evidence="9 10">BS-1</strain>
    </source>
</reference>
<dbReference type="Pfam" id="PF08279">
    <property type="entry name" value="HTH_11"/>
    <property type="match status" value="1"/>
</dbReference>
<dbReference type="InterPro" id="IPR036095">
    <property type="entry name" value="PTS_EIIB-like_sf"/>
</dbReference>
<keyword evidence="10" id="KW-1185">Reference proteome</keyword>
<evidence type="ECO:0000259" key="7">
    <source>
        <dbReference type="PROSITE" id="PS51099"/>
    </source>
</evidence>
<evidence type="ECO:0000313" key="9">
    <source>
        <dbReference type="EMBL" id="TGJ75576.1"/>
    </source>
</evidence>
<name>A0A4Z0YCK8_9FIRM</name>
<dbReference type="Gene3D" id="1.10.1790.10">
    <property type="entry name" value="PRD domain"/>
    <property type="match status" value="1"/>
</dbReference>
<dbReference type="CDD" id="cd05568">
    <property type="entry name" value="PTS_IIB_bgl_like"/>
    <property type="match status" value="1"/>
</dbReference>
<dbReference type="InterPro" id="IPR016152">
    <property type="entry name" value="PTrfase/Anion_transptr"/>
</dbReference>
<dbReference type="Gene3D" id="1.10.10.10">
    <property type="entry name" value="Winged helix-like DNA-binding domain superfamily/Winged helix DNA-binding domain"/>
    <property type="match status" value="1"/>
</dbReference>
<dbReference type="OrthoDB" id="3175596at2"/>
<dbReference type="InterPro" id="IPR007737">
    <property type="entry name" value="Mga_HTH"/>
</dbReference>
<dbReference type="InterPro" id="IPR013196">
    <property type="entry name" value="HTH_11"/>
</dbReference>
<evidence type="ECO:0000259" key="8">
    <source>
        <dbReference type="PROSITE" id="PS51372"/>
    </source>
</evidence>
<dbReference type="Proteomes" id="UP000297714">
    <property type="component" value="Unassembled WGS sequence"/>
</dbReference>
<dbReference type="EMBL" id="SRMQ01000014">
    <property type="protein sequence ID" value="TGJ75576.1"/>
    <property type="molecule type" value="Genomic_DNA"/>
</dbReference>
<dbReference type="InterPro" id="IPR050661">
    <property type="entry name" value="BglG_antiterminators"/>
</dbReference>
<evidence type="ECO:0000256" key="5">
    <source>
        <dbReference type="ARBA" id="ARBA00023163"/>
    </source>
</evidence>
<organism evidence="9 10">
    <name type="scientific">Caproiciproducens galactitolivorans</name>
    <dbReference type="NCBI Taxonomy" id="642589"/>
    <lineage>
        <taxon>Bacteria</taxon>
        <taxon>Bacillati</taxon>
        <taxon>Bacillota</taxon>
        <taxon>Clostridia</taxon>
        <taxon>Eubacteriales</taxon>
        <taxon>Acutalibacteraceae</taxon>
        <taxon>Caproiciproducens</taxon>
    </lineage>
</organism>
<dbReference type="InterPro" id="IPR036634">
    <property type="entry name" value="PRD_sf"/>
</dbReference>
<proteinExistence type="predicted"/>
<keyword evidence="1" id="KW-0808">Transferase</keyword>
<dbReference type="Gene3D" id="3.40.930.10">
    <property type="entry name" value="Mannitol-specific EII, Chain A"/>
    <property type="match status" value="1"/>
</dbReference>
<evidence type="ECO:0000256" key="3">
    <source>
        <dbReference type="ARBA" id="ARBA00023015"/>
    </source>
</evidence>
<dbReference type="GO" id="GO:0008982">
    <property type="term" value="F:protein-N(PI)-phosphohistidine-sugar phosphotransferase activity"/>
    <property type="evidence" value="ECO:0007669"/>
    <property type="project" value="InterPro"/>
</dbReference>
<comment type="caution">
    <text evidence="9">The sequence shown here is derived from an EMBL/GenBank/DDBJ whole genome shotgun (WGS) entry which is preliminary data.</text>
</comment>
<dbReference type="GO" id="GO:0009401">
    <property type="term" value="P:phosphoenolpyruvate-dependent sugar phosphotransferase system"/>
    <property type="evidence" value="ECO:0007669"/>
    <property type="project" value="InterPro"/>
</dbReference>
<dbReference type="AlphaFoldDB" id="A0A4Z0YCK8"/>
<protein>
    <submittedName>
        <fullName evidence="9">Transcriptional regulator ManR</fullName>
    </submittedName>
</protein>
<keyword evidence="3" id="KW-0805">Transcription regulation</keyword>
<dbReference type="InterPro" id="IPR036388">
    <property type="entry name" value="WH-like_DNA-bd_sf"/>
</dbReference>
<keyword evidence="4" id="KW-0010">Activator</keyword>
<dbReference type="Pfam" id="PF00874">
    <property type="entry name" value="PRD"/>
    <property type="match status" value="1"/>
</dbReference>
<gene>
    <name evidence="9" type="primary">manR</name>
    <name evidence="9" type="ORF">CAGA_22830</name>
</gene>
<keyword evidence="5" id="KW-0804">Transcription</keyword>
<evidence type="ECO:0000256" key="1">
    <source>
        <dbReference type="ARBA" id="ARBA00022679"/>
    </source>
</evidence>
<evidence type="ECO:0000256" key="2">
    <source>
        <dbReference type="ARBA" id="ARBA00022737"/>
    </source>
</evidence>